<accession>A0AAE8XEH0</accession>
<dbReference type="RefSeq" id="YP_010766582.1">
    <property type="nucleotide sequence ID" value="NC_073680.1"/>
</dbReference>
<evidence type="ECO:0000313" key="2">
    <source>
        <dbReference type="Proteomes" id="UP000828412"/>
    </source>
</evidence>
<dbReference type="KEGG" id="vg:80266261"/>
<gene>
    <name evidence="1" type="primary">30</name>
    <name evidence="1" type="ORF">M51_30</name>
</gene>
<evidence type="ECO:0000313" key="1">
    <source>
        <dbReference type="EMBL" id="UAV89631.1"/>
    </source>
</evidence>
<organism evidence="1 2">
    <name type="scientific">Pseudomonas phage M5.1</name>
    <dbReference type="NCBI Taxonomy" id="2873460"/>
    <lineage>
        <taxon>Viruses</taxon>
        <taxon>Duplodnaviria</taxon>
        <taxon>Heunggongvirae</taxon>
        <taxon>Uroviricota</taxon>
        <taxon>Caudoviricetes</taxon>
        <taxon>Vandenendeviridae</taxon>
        <taxon>Gorskivirinae</taxon>
        <taxon>Kremarvirus</taxon>
        <taxon>Kremarvirus M51</taxon>
    </lineage>
</organism>
<protein>
    <submittedName>
        <fullName evidence="1">Uncharacterized protein</fullName>
    </submittedName>
</protein>
<dbReference type="EMBL" id="MZ826350">
    <property type="protein sequence ID" value="UAV89631.1"/>
    <property type="molecule type" value="Genomic_DNA"/>
</dbReference>
<dbReference type="GeneID" id="80266261"/>
<keyword evidence="2" id="KW-1185">Reference proteome</keyword>
<proteinExistence type="predicted"/>
<name>A0AAE8XEH0_9CAUD</name>
<sequence length="139" mass="15780">MTIKMRLDTEGLRALIKDNPEIELEIQQSVLNNIKLDTIKRGVEAQIEACLKGLVRNEGSHWQPRYVPVDKQFTALMQKVVVEAVTAFTNEGLKQHVEEYAKNVVRIEASHVGKDLKAILQTLVTEDMAKEIMREKLLG</sequence>
<dbReference type="Proteomes" id="UP000828412">
    <property type="component" value="Segment"/>
</dbReference>
<reference evidence="1 2" key="1">
    <citation type="submission" date="2021-08" db="EMBL/GenBank/DDBJ databases">
        <authorList>
            <person name="DeCurzio J.M.K."/>
            <person name="Krukonis G.P."/>
            <person name="Delesalle V.A."/>
        </authorList>
    </citation>
    <scope>NUCLEOTIDE SEQUENCE [LARGE SCALE GENOMIC DNA]</scope>
</reference>